<proteinExistence type="predicted"/>
<reference evidence="2 3" key="1">
    <citation type="submission" date="2018-05" db="EMBL/GenBank/DDBJ databases">
        <title>Antimicrobial susceptibility testing and genomic analysis of Arcobacter skirrowii strains and one Arcobacter butzleri isolated from German poultry farms.</title>
        <authorList>
            <person name="Haenel I."/>
            <person name="Hotzel H."/>
            <person name="Tomaso H."/>
            <person name="Busch A."/>
        </authorList>
    </citation>
    <scope>NUCLEOTIDE SEQUENCE [LARGE SCALE GENOMIC DNA]</scope>
    <source>
        <strain evidence="3">v</strain>
    </source>
</reference>
<dbReference type="AlphaFoldDB" id="A0A2U2BZJ1"/>
<gene>
    <name evidence="2" type="ORF">DF188_08185</name>
</gene>
<evidence type="ECO:0000313" key="3">
    <source>
        <dbReference type="Proteomes" id="UP000245014"/>
    </source>
</evidence>
<dbReference type="RefSeq" id="WP_109158667.1">
    <property type="nucleotide sequence ID" value="NZ_JAUQUD010000081.1"/>
</dbReference>
<protein>
    <submittedName>
        <fullName evidence="2">Uncharacterized protein</fullName>
    </submittedName>
</protein>
<evidence type="ECO:0000313" key="2">
    <source>
        <dbReference type="EMBL" id="PWE20438.1"/>
    </source>
</evidence>
<name>A0A2U2BZJ1_9BACT</name>
<dbReference type="EMBL" id="QEYI01000007">
    <property type="protein sequence ID" value="PWE20438.1"/>
    <property type="molecule type" value="Genomic_DNA"/>
</dbReference>
<accession>A0A2U2BZJ1</accession>
<dbReference type="Proteomes" id="UP000245014">
    <property type="component" value="Unassembled WGS sequence"/>
</dbReference>
<evidence type="ECO:0000256" key="1">
    <source>
        <dbReference type="SAM" id="MobiDB-lite"/>
    </source>
</evidence>
<sequence>MKMVTLKKGIVAKTWDYATKGGEKDSLFQEPSSKISDTTSSKSVDVSNNSNDKSTQSSPTDKSDDKSHNNFLYNLFIFFNFRI</sequence>
<organism evidence="2 3">
    <name type="scientific">Aliarcobacter skirrowii</name>
    <dbReference type="NCBI Taxonomy" id="28200"/>
    <lineage>
        <taxon>Bacteria</taxon>
        <taxon>Pseudomonadati</taxon>
        <taxon>Campylobacterota</taxon>
        <taxon>Epsilonproteobacteria</taxon>
        <taxon>Campylobacterales</taxon>
        <taxon>Arcobacteraceae</taxon>
        <taxon>Aliarcobacter</taxon>
    </lineage>
</organism>
<feature type="compositionally biased region" description="Low complexity" evidence="1">
    <location>
        <begin position="32"/>
        <end position="55"/>
    </location>
</feature>
<feature type="region of interest" description="Disordered" evidence="1">
    <location>
        <begin position="22"/>
        <end position="68"/>
    </location>
</feature>
<comment type="caution">
    <text evidence="2">The sequence shown here is derived from an EMBL/GenBank/DDBJ whole genome shotgun (WGS) entry which is preliminary data.</text>
</comment>